<dbReference type="VEuPathDB" id="FungiDB:CPAG_09860"/>
<evidence type="ECO:0000259" key="2">
    <source>
        <dbReference type="Pfam" id="PF06916"/>
    </source>
</evidence>
<reference evidence="4" key="3">
    <citation type="journal article" date="2010" name="Genome Res.">
        <title>Population genomic sequencing of Coccidioides fungi reveals recent hybridization and transposon control.</title>
        <authorList>
            <person name="Neafsey D.E."/>
            <person name="Barker B.M."/>
            <person name="Sharpton T.J."/>
            <person name="Stajich J.E."/>
            <person name="Park D.J."/>
            <person name="Whiston E."/>
            <person name="Hung C.-Y."/>
            <person name="McMahan C."/>
            <person name="White J."/>
            <person name="Sykes S."/>
            <person name="Heiman D."/>
            <person name="Young S."/>
            <person name="Zeng Q."/>
            <person name="Abouelleil A."/>
            <person name="Aftuck L."/>
            <person name="Bessette D."/>
            <person name="Brown A."/>
            <person name="FitzGerald M."/>
            <person name="Lui A."/>
            <person name="Macdonald J.P."/>
            <person name="Priest M."/>
            <person name="Orbach M.J."/>
            <person name="Galgiani J.N."/>
            <person name="Kirkland T.N."/>
            <person name="Cole G.T."/>
            <person name="Birren B.W."/>
            <person name="Henn M.R."/>
            <person name="Taylor J.W."/>
            <person name="Rounsley S.D."/>
        </authorList>
    </citation>
    <scope>NUCLEOTIDE SEQUENCE [LARGE SCALE GENOMIC DNA]</scope>
    <source>
        <strain evidence="4">RMSCC 3488</strain>
    </source>
</reference>
<gene>
    <name evidence="3" type="ORF">CPAG_09860</name>
</gene>
<organism evidence="3 4">
    <name type="scientific">Coccidioides posadasii RMSCC 3488</name>
    <dbReference type="NCBI Taxonomy" id="454284"/>
    <lineage>
        <taxon>Eukaryota</taxon>
        <taxon>Fungi</taxon>
        <taxon>Dikarya</taxon>
        <taxon>Ascomycota</taxon>
        <taxon>Pezizomycotina</taxon>
        <taxon>Eurotiomycetes</taxon>
        <taxon>Eurotiomycetidae</taxon>
        <taxon>Onygenales</taxon>
        <taxon>Onygenaceae</taxon>
        <taxon>Coccidioides</taxon>
    </lineage>
</organism>
<protein>
    <recommendedName>
        <fullName evidence="2">DUF1279 domain-containing protein</fullName>
    </recommendedName>
</protein>
<dbReference type="GO" id="GO:0005739">
    <property type="term" value="C:mitochondrion"/>
    <property type="evidence" value="ECO:0007669"/>
    <property type="project" value="TreeGrafter"/>
</dbReference>
<feature type="domain" description="DUF1279" evidence="2">
    <location>
        <begin position="110"/>
        <end position="239"/>
    </location>
</feature>
<proteinExistence type="predicted"/>
<dbReference type="Proteomes" id="UP000054567">
    <property type="component" value="Unassembled WGS sequence"/>
</dbReference>
<dbReference type="EMBL" id="DS268114">
    <property type="protein sequence ID" value="KMM73573.1"/>
    <property type="molecule type" value="Genomic_DNA"/>
</dbReference>
<reference evidence="3 4" key="1">
    <citation type="submission" date="2007-06" db="EMBL/GenBank/DDBJ databases">
        <title>The Genome Sequence of Coccidioides posadasii RMSCC_3488.</title>
        <authorList>
            <consortium name="Coccidioides Genome Resources Consortium"/>
            <consortium name="The Broad Institute Genome Sequencing Platform"/>
            <person name="Henn M.R."/>
            <person name="Sykes S."/>
            <person name="Young S."/>
            <person name="Jaffe D."/>
            <person name="Berlin A."/>
            <person name="Alvarez P."/>
            <person name="Butler J."/>
            <person name="Gnerre S."/>
            <person name="Grabherr M."/>
            <person name="Mauceli E."/>
            <person name="Brockman W."/>
            <person name="Kodira C."/>
            <person name="Alvarado L."/>
            <person name="Zeng Q."/>
            <person name="Crawford M."/>
            <person name="Antoine C."/>
            <person name="Devon K."/>
            <person name="Galgiani J."/>
            <person name="Orsborn K."/>
            <person name="Lewis M.L."/>
            <person name="Nusbaum C."/>
            <person name="Galagan J."/>
            <person name="Birren B."/>
        </authorList>
    </citation>
    <scope>NUCLEOTIDE SEQUENCE [LARGE SCALE GENOMIC DNA]</scope>
    <source>
        <strain evidence="3 4">RMSCC 3488</strain>
    </source>
</reference>
<feature type="region of interest" description="Disordered" evidence="1">
    <location>
        <begin position="84"/>
        <end position="108"/>
    </location>
</feature>
<dbReference type="PANTHER" id="PTHR21377:SF0">
    <property type="entry name" value="PROTEIN FAM210B, MITOCHONDRIAL"/>
    <property type="match status" value="1"/>
</dbReference>
<name>A0A0J6FT94_COCPO</name>
<dbReference type="AlphaFoldDB" id="A0A0J6FT94"/>
<reference evidence="4" key="2">
    <citation type="journal article" date="2009" name="Genome Res.">
        <title>Comparative genomic analyses of the human fungal pathogens Coccidioides and their relatives.</title>
        <authorList>
            <person name="Sharpton T.J."/>
            <person name="Stajich J.E."/>
            <person name="Rounsley S.D."/>
            <person name="Gardner M.J."/>
            <person name="Wortman J.R."/>
            <person name="Jordar V.S."/>
            <person name="Maiti R."/>
            <person name="Kodira C.D."/>
            <person name="Neafsey D.E."/>
            <person name="Zeng Q."/>
            <person name="Hung C.-Y."/>
            <person name="McMahan C."/>
            <person name="Muszewska A."/>
            <person name="Grynberg M."/>
            <person name="Mandel M.A."/>
            <person name="Kellner E.M."/>
            <person name="Barker B.M."/>
            <person name="Galgiani J.N."/>
            <person name="Orbach M.J."/>
            <person name="Kirkland T.N."/>
            <person name="Cole G.T."/>
            <person name="Henn M.R."/>
            <person name="Birren B.W."/>
            <person name="Taylor J.W."/>
        </authorList>
    </citation>
    <scope>NUCLEOTIDE SEQUENCE [LARGE SCALE GENOMIC DNA]</scope>
    <source>
        <strain evidence="4">RMSCC 3488</strain>
    </source>
</reference>
<dbReference type="InterPro" id="IPR009688">
    <property type="entry name" value="FAM210A/B-like_dom"/>
</dbReference>
<accession>A0A0J6FT94</accession>
<dbReference type="OrthoDB" id="426386at2759"/>
<sequence length="260" mass="29003">MSASRLFAPFGTGQLFHTSSESRGTLSFWSVTSSRTWRPIQLPTVLRSRLRSVHTSARPLLYPHLTQSSARRATASIFFRPSSLRSSGRSTRRWNSTNSSPPKPPSFSERMRKLSREYGWSALGIYLLLSALDFPFCFAAVRLLGVERIGHYEHVVVESMKNILRPIFGARKDTTENLYGGDVAMATSVERTALDHGVMKAGGKPAGEEASIWTQLALAYAVHKSLIFLRVPLTAAVTPKVVKTLRRWGWDIGRRKPKSG</sequence>
<dbReference type="InterPro" id="IPR045866">
    <property type="entry name" value="FAM210A/B-like"/>
</dbReference>
<evidence type="ECO:0000313" key="4">
    <source>
        <dbReference type="Proteomes" id="UP000054567"/>
    </source>
</evidence>
<evidence type="ECO:0000256" key="1">
    <source>
        <dbReference type="SAM" id="MobiDB-lite"/>
    </source>
</evidence>
<feature type="compositionally biased region" description="Low complexity" evidence="1">
    <location>
        <begin position="84"/>
        <end position="100"/>
    </location>
</feature>
<dbReference type="PANTHER" id="PTHR21377">
    <property type="entry name" value="PROTEIN FAM210B, MITOCHONDRIAL"/>
    <property type="match status" value="1"/>
</dbReference>
<dbReference type="Pfam" id="PF06916">
    <property type="entry name" value="FAM210A-B_dom"/>
    <property type="match status" value="1"/>
</dbReference>
<evidence type="ECO:0000313" key="3">
    <source>
        <dbReference type="EMBL" id="KMM73573.1"/>
    </source>
</evidence>